<feature type="non-terminal residue" evidence="2">
    <location>
        <position position="1"/>
    </location>
</feature>
<dbReference type="PANTHER" id="PTHR43404">
    <property type="entry name" value="LIPOPOLYSACCHARIDE CHOLINEPHOSPHOTRANSFERASE LICD"/>
    <property type="match status" value="1"/>
</dbReference>
<dbReference type="STRING" id="188477.A0A3S1B5A0"/>
<dbReference type="Proteomes" id="UP000271974">
    <property type="component" value="Unassembled WGS sequence"/>
</dbReference>
<evidence type="ECO:0000313" key="3">
    <source>
        <dbReference type="Proteomes" id="UP000271974"/>
    </source>
</evidence>
<dbReference type="OrthoDB" id="444255at2759"/>
<protein>
    <recommendedName>
        <fullName evidence="1">LicD/FKTN/FKRP nucleotidyltransferase domain-containing protein</fullName>
    </recommendedName>
</protein>
<dbReference type="PANTHER" id="PTHR43404:SF2">
    <property type="entry name" value="LIPOPOLYSACCHARIDE CHOLINEPHOSPHOTRANSFERASE LICD"/>
    <property type="match status" value="1"/>
</dbReference>
<dbReference type="EMBL" id="RQTK01000403">
    <property type="protein sequence ID" value="RUS80234.1"/>
    <property type="molecule type" value="Genomic_DNA"/>
</dbReference>
<sequence length="234" mass="27781">FRPIITVEEKKLLLLVFQKFVRACKDFNVTFFLYGGTLLGSFRHHDLIPWDDDIDVFVPAREKHILRRALSPLNYTGYLLYQPLDKPWKFYWNKTKTLLHKPFRWPYVDIFFYEDNATHIFDQQIEYRASFAYRKVDVFPLTVRPFAGAFLPVPCNTDRVLRQNYSPNLCSSQRFSHRTETLPAWGPHLIIPCKRLHDVYPFVHRQWSHTGNLVTEEVKIGATTFHSVQLHVHC</sequence>
<dbReference type="InterPro" id="IPR052942">
    <property type="entry name" value="LPS_cholinephosphotransferase"/>
</dbReference>
<evidence type="ECO:0000259" key="1">
    <source>
        <dbReference type="Pfam" id="PF04991"/>
    </source>
</evidence>
<reference evidence="2 3" key="1">
    <citation type="submission" date="2019-01" db="EMBL/GenBank/DDBJ databases">
        <title>A draft genome assembly of the solar-powered sea slug Elysia chlorotica.</title>
        <authorList>
            <person name="Cai H."/>
            <person name="Li Q."/>
            <person name="Fang X."/>
            <person name="Li J."/>
            <person name="Curtis N.E."/>
            <person name="Altenburger A."/>
            <person name="Shibata T."/>
            <person name="Feng M."/>
            <person name="Maeda T."/>
            <person name="Schwartz J.A."/>
            <person name="Shigenobu S."/>
            <person name="Lundholm N."/>
            <person name="Nishiyama T."/>
            <person name="Yang H."/>
            <person name="Hasebe M."/>
            <person name="Li S."/>
            <person name="Pierce S.K."/>
            <person name="Wang J."/>
        </authorList>
    </citation>
    <scope>NUCLEOTIDE SEQUENCE [LARGE SCALE GENOMIC DNA]</scope>
    <source>
        <strain evidence="2">EC2010</strain>
        <tissue evidence="2">Whole organism of an adult</tissue>
    </source>
</reference>
<dbReference type="AlphaFoldDB" id="A0A3S1B5A0"/>
<gene>
    <name evidence="2" type="ORF">EGW08_011999</name>
</gene>
<proteinExistence type="predicted"/>
<dbReference type="GO" id="GO:0009100">
    <property type="term" value="P:glycoprotein metabolic process"/>
    <property type="evidence" value="ECO:0007669"/>
    <property type="project" value="UniProtKB-ARBA"/>
</dbReference>
<organism evidence="2 3">
    <name type="scientific">Elysia chlorotica</name>
    <name type="common">Eastern emerald elysia</name>
    <name type="synonym">Sea slug</name>
    <dbReference type="NCBI Taxonomy" id="188477"/>
    <lineage>
        <taxon>Eukaryota</taxon>
        <taxon>Metazoa</taxon>
        <taxon>Spiralia</taxon>
        <taxon>Lophotrochozoa</taxon>
        <taxon>Mollusca</taxon>
        <taxon>Gastropoda</taxon>
        <taxon>Heterobranchia</taxon>
        <taxon>Euthyneura</taxon>
        <taxon>Panpulmonata</taxon>
        <taxon>Sacoglossa</taxon>
        <taxon>Placobranchoidea</taxon>
        <taxon>Plakobranchidae</taxon>
        <taxon>Elysia</taxon>
    </lineage>
</organism>
<feature type="non-terminal residue" evidence="2">
    <location>
        <position position="234"/>
    </location>
</feature>
<dbReference type="InterPro" id="IPR007074">
    <property type="entry name" value="LicD/FKTN/FKRP_NTP_transf"/>
</dbReference>
<feature type="domain" description="LicD/FKTN/FKRP nucleotidyltransferase" evidence="1">
    <location>
        <begin position="24"/>
        <end position="70"/>
    </location>
</feature>
<name>A0A3S1B5A0_ELYCH</name>
<comment type="caution">
    <text evidence="2">The sequence shown here is derived from an EMBL/GenBank/DDBJ whole genome shotgun (WGS) entry which is preliminary data.</text>
</comment>
<dbReference type="Pfam" id="PF04991">
    <property type="entry name" value="LicD"/>
    <property type="match status" value="1"/>
</dbReference>
<keyword evidence="3" id="KW-1185">Reference proteome</keyword>
<accession>A0A3S1B5A0</accession>
<evidence type="ECO:0000313" key="2">
    <source>
        <dbReference type="EMBL" id="RUS80234.1"/>
    </source>
</evidence>